<dbReference type="Proteomes" id="UP000445000">
    <property type="component" value="Unassembled WGS sequence"/>
</dbReference>
<evidence type="ECO:0000256" key="4">
    <source>
        <dbReference type="PIRSR" id="PIRSR000429-1"/>
    </source>
</evidence>
<feature type="domain" description="Thiolase C-terminal" evidence="7">
    <location>
        <begin position="291"/>
        <end position="425"/>
    </location>
</feature>
<evidence type="ECO:0000256" key="5">
    <source>
        <dbReference type="RuleBase" id="RU003557"/>
    </source>
</evidence>
<dbReference type="InterPro" id="IPR016039">
    <property type="entry name" value="Thiolase-like"/>
</dbReference>
<accession>A0A829YCC8</accession>
<dbReference type="PIRSF" id="PIRSF000429">
    <property type="entry name" value="Ac-CoA_Ac_transf"/>
    <property type="match status" value="1"/>
</dbReference>
<dbReference type="NCBIfam" id="NF006740">
    <property type="entry name" value="PRK09268.1"/>
    <property type="match status" value="1"/>
</dbReference>
<evidence type="ECO:0000256" key="1">
    <source>
        <dbReference type="ARBA" id="ARBA00010982"/>
    </source>
</evidence>
<gene>
    <name evidence="8" type="ORF">GCM10011487_29170</name>
</gene>
<dbReference type="GO" id="GO:0003988">
    <property type="term" value="F:acetyl-CoA C-acyltransferase activity"/>
    <property type="evidence" value="ECO:0007669"/>
    <property type="project" value="UniProtKB-ARBA"/>
</dbReference>
<evidence type="ECO:0000259" key="6">
    <source>
        <dbReference type="Pfam" id="PF00108"/>
    </source>
</evidence>
<keyword evidence="2 5" id="KW-0808">Transferase</keyword>
<proteinExistence type="inferred from homology"/>
<feature type="domain" description="Thiolase N-terminal" evidence="6">
    <location>
        <begin position="10"/>
        <end position="276"/>
    </location>
</feature>
<feature type="active site" description="Proton acceptor" evidence="4">
    <location>
        <position position="382"/>
    </location>
</feature>
<name>A0A829YCC8_9GAMM</name>
<feature type="active site" description="Proton acceptor" evidence="4">
    <location>
        <position position="412"/>
    </location>
</feature>
<sequence>MLVGSSVRRVAIIGGTRIPFARSMGVYAEASNQEMLTASLKGLVDKFNLRGEVLGDVGAGAVLKHSKDFNLTRESVLDSGLAPETPAFDLQRACGTSLDTAIVLGLKIAAGQIDSAIAAGVDTASDVPIVYPTAYRKLLLRSARGRSLGERLSPWAGFRPGFLKPQLPGVSEPRTGMSMGQHCEKMAQTWQIPRADQDQLALESHRKAGAAWDEGFYEDLVIPFRGLKQDNNIRRDSTLEKLAKLKPAFAANGTLTAGNSTPMTDGSAAVLLASEEWAKARGLPVLAYLTYGKYAAVDFVQKEGLLMAPAYAVPRMLADARLTLQDFDIYEIHEAFEAQVLCTLKAWESPEFCRDRLGLSAPLGSIDRSKMNLKGGSVAIGHPFAATGARIIATLAKQLAQRGGGRGLISVCTAGGMGVTAIVER</sequence>
<dbReference type="Pfam" id="PF02803">
    <property type="entry name" value="Thiolase_C"/>
    <property type="match status" value="1"/>
</dbReference>
<dbReference type="InterPro" id="IPR050521">
    <property type="entry name" value="3-ketoacyl-CoA_Thiolase"/>
</dbReference>
<evidence type="ECO:0000256" key="2">
    <source>
        <dbReference type="ARBA" id="ARBA00022679"/>
    </source>
</evidence>
<dbReference type="PANTHER" id="PTHR42689">
    <property type="entry name" value="ACETYL-COA ACYLTRANSFERASE FADA2 (3-KETOACYL-COA THIOLASE) (BETA-KETOTHIOLASE)-RELATED"/>
    <property type="match status" value="1"/>
</dbReference>
<feature type="active site" description="Acyl-thioester intermediate" evidence="4">
    <location>
        <position position="94"/>
    </location>
</feature>
<dbReference type="InterPro" id="IPR020617">
    <property type="entry name" value="Thiolase_C"/>
</dbReference>
<dbReference type="RefSeq" id="WP_161812638.1">
    <property type="nucleotide sequence ID" value="NZ_BLJN01000003.1"/>
</dbReference>
<dbReference type="PANTHER" id="PTHR42689:SF1">
    <property type="entry name" value="ACETYL-COA ACYLTRANSFERASE FADA2 (3-KETOACYL-COA THIOLASE) (BETA-KETOTHIOLASE)-RELATED"/>
    <property type="match status" value="1"/>
</dbReference>
<dbReference type="AlphaFoldDB" id="A0A829YCC8"/>
<dbReference type="InterPro" id="IPR020613">
    <property type="entry name" value="Thiolase_CS"/>
</dbReference>
<protein>
    <submittedName>
        <fullName evidence="8">Acetyl-CoA acetyltransferase</fullName>
    </submittedName>
</protein>
<evidence type="ECO:0000313" key="9">
    <source>
        <dbReference type="Proteomes" id="UP000445000"/>
    </source>
</evidence>
<dbReference type="InterPro" id="IPR020616">
    <property type="entry name" value="Thiolase_N"/>
</dbReference>
<dbReference type="Gene3D" id="3.40.47.10">
    <property type="match status" value="1"/>
</dbReference>
<dbReference type="CDD" id="cd00751">
    <property type="entry name" value="thiolase"/>
    <property type="match status" value="1"/>
</dbReference>
<reference evidence="9" key="1">
    <citation type="submission" date="2020-01" db="EMBL/GenBank/DDBJ databases">
        <title>'Steroidobacter agaridevorans' sp. nov., agar-degrading bacteria isolated from rhizosphere soils.</title>
        <authorList>
            <person name="Ikenaga M."/>
            <person name="Kataoka M."/>
            <person name="Murouchi A."/>
            <person name="Katsuragi S."/>
            <person name="Sakai M."/>
        </authorList>
    </citation>
    <scope>NUCLEOTIDE SEQUENCE [LARGE SCALE GENOMIC DNA]</scope>
    <source>
        <strain evidence="9">YU21-B</strain>
    </source>
</reference>
<evidence type="ECO:0000313" key="8">
    <source>
        <dbReference type="EMBL" id="GFE80917.1"/>
    </source>
</evidence>
<keyword evidence="9" id="KW-1185">Reference proteome</keyword>
<organism evidence="8 9">
    <name type="scientific">Steroidobacter agaridevorans</name>
    <dbReference type="NCBI Taxonomy" id="2695856"/>
    <lineage>
        <taxon>Bacteria</taxon>
        <taxon>Pseudomonadati</taxon>
        <taxon>Pseudomonadota</taxon>
        <taxon>Gammaproteobacteria</taxon>
        <taxon>Steroidobacterales</taxon>
        <taxon>Steroidobacteraceae</taxon>
        <taxon>Steroidobacter</taxon>
    </lineage>
</organism>
<dbReference type="InterPro" id="IPR002155">
    <property type="entry name" value="Thiolase"/>
</dbReference>
<dbReference type="SUPFAM" id="SSF53901">
    <property type="entry name" value="Thiolase-like"/>
    <property type="match status" value="2"/>
</dbReference>
<dbReference type="NCBIfam" id="TIGR01930">
    <property type="entry name" value="AcCoA-C-Actrans"/>
    <property type="match status" value="1"/>
</dbReference>
<dbReference type="GO" id="GO:0005829">
    <property type="term" value="C:cytosol"/>
    <property type="evidence" value="ECO:0007669"/>
    <property type="project" value="TreeGrafter"/>
</dbReference>
<keyword evidence="3 5" id="KW-0012">Acyltransferase</keyword>
<evidence type="ECO:0000259" key="7">
    <source>
        <dbReference type="Pfam" id="PF02803"/>
    </source>
</evidence>
<dbReference type="Pfam" id="PF00108">
    <property type="entry name" value="Thiolase_N"/>
    <property type="match status" value="1"/>
</dbReference>
<dbReference type="EMBL" id="BLJN01000003">
    <property type="protein sequence ID" value="GFE80917.1"/>
    <property type="molecule type" value="Genomic_DNA"/>
</dbReference>
<dbReference type="PROSITE" id="PS00737">
    <property type="entry name" value="THIOLASE_2"/>
    <property type="match status" value="1"/>
</dbReference>
<evidence type="ECO:0000256" key="3">
    <source>
        <dbReference type="ARBA" id="ARBA00023315"/>
    </source>
</evidence>
<comment type="caution">
    <text evidence="8">The sequence shown here is derived from an EMBL/GenBank/DDBJ whole genome shotgun (WGS) entry which is preliminary data.</text>
</comment>
<comment type="similarity">
    <text evidence="1 5">Belongs to the thiolase-like superfamily. Thiolase family.</text>
</comment>